<organism evidence="1 2">
    <name type="scientific">Metallococcus carri</name>
    <dbReference type="NCBI Taxonomy" id="1656884"/>
    <lineage>
        <taxon>Bacteria</taxon>
        <taxon>Bacillati</taxon>
        <taxon>Actinomycetota</taxon>
        <taxon>Actinomycetes</taxon>
        <taxon>Micrococcales</taxon>
        <taxon>Dermacoccaceae</taxon>
        <taxon>Metallococcus</taxon>
    </lineage>
</organism>
<reference evidence="1" key="1">
    <citation type="submission" date="2020-03" db="EMBL/GenBank/DDBJ databases">
        <title>Draft sequencing of Calidifontibacter sp. DB0510.</title>
        <authorList>
            <person name="Kim D.-U."/>
        </authorList>
    </citation>
    <scope>NUCLEOTIDE SEQUENCE</scope>
    <source>
        <strain evidence="1">DB0510</strain>
    </source>
</reference>
<dbReference type="Pfam" id="PF04978">
    <property type="entry name" value="MST"/>
    <property type="match status" value="1"/>
</dbReference>
<keyword evidence="2" id="KW-1185">Reference proteome</keyword>
<gene>
    <name evidence="1" type="ORF">G9U51_09825</name>
</gene>
<dbReference type="InterPro" id="IPR034660">
    <property type="entry name" value="DinB/YfiT-like"/>
</dbReference>
<accession>A0A967EH95</accession>
<dbReference type="Proteomes" id="UP000744769">
    <property type="component" value="Unassembled WGS sequence"/>
</dbReference>
<protein>
    <submittedName>
        <fullName evidence="1">DUF664 domain-containing protein</fullName>
    </submittedName>
</protein>
<dbReference type="SUPFAM" id="SSF109854">
    <property type="entry name" value="DinB/YfiT-like putative metalloenzymes"/>
    <property type="match status" value="1"/>
</dbReference>
<name>A0A967EH95_9MICO</name>
<dbReference type="AlphaFoldDB" id="A0A967EH95"/>
<proteinExistence type="predicted"/>
<dbReference type="RefSeq" id="WP_166196482.1">
    <property type="nucleotide sequence ID" value="NZ_JAAOIV010000006.1"/>
</dbReference>
<dbReference type="EMBL" id="JAAOIV010000006">
    <property type="protein sequence ID" value="NHN56073.1"/>
    <property type="molecule type" value="Genomic_DNA"/>
</dbReference>
<sequence length="169" mass="18766">MARTGAKRAEQPGDGDERAIGLGWLAFHRDALKAKCAGLSPEQLVERSADPSHLSLLGLVRHMAEMEHAYGSWPLGTDPVFRWIWGDYENDAEDDIDCTLADVGISFETWDAEMDKTDMALGEVSDWSTLSPANNRSVRWNVAKLVGEYARHNGHADIIRERIDGQTGE</sequence>
<dbReference type="Gene3D" id="1.20.120.450">
    <property type="entry name" value="dinb family like domain"/>
    <property type="match status" value="1"/>
</dbReference>
<evidence type="ECO:0000313" key="2">
    <source>
        <dbReference type="Proteomes" id="UP000744769"/>
    </source>
</evidence>
<comment type="caution">
    <text evidence="1">The sequence shown here is derived from an EMBL/GenBank/DDBJ whole genome shotgun (WGS) entry which is preliminary data.</text>
</comment>
<evidence type="ECO:0000313" key="1">
    <source>
        <dbReference type="EMBL" id="NHN56073.1"/>
    </source>
</evidence>
<dbReference type="InterPro" id="IPR007061">
    <property type="entry name" value="MST-like"/>
</dbReference>